<dbReference type="GO" id="GO:0003700">
    <property type="term" value="F:DNA-binding transcription factor activity"/>
    <property type="evidence" value="ECO:0007669"/>
    <property type="project" value="InterPro"/>
</dbReference>
<name>A0A6L9S2I3_9ACTN</name>
<dbReference type="PROSITE" id="PS01117">
    <property type="entry name" value="HTH_MARR_1"/>
    <property type="match status" value="1"/>
</dbReference>
<gene>
    <name evidence="5" type="ORF">G1H10_00460</name>
</gene>
<sequence>MRFVVQTQERQLVSRWRELLTSYNEIACALDRDLQAQHGIGRSEFEVLDRLVESGQEKLRMHDLAGGMYLSQSALSRAVARLERDGFVERSMCMDDRRAIFIKPTARGRELHTKARDTHRTVLAEFLAD</sequence>
<accession>A0A6L9S2I3</accession>
<dbReference type="RefSeq" id="WP_163731110.1">
    <property type="nucleotide sequence ID" value="NZ_JAAGOA010000001.1"/>
</dbReference>
<evidence type="ECO:0000313" key="5">
    <source>
        <dbReference type="EMBL" id="NED98637.1"/>
    </source>
</evidence>
<dbReference type="InterPro" id="IPR000835">
    <property type="entry name" value="HTH_MarR-typ"/>
</dbReference>
<dbReference type="Pfam" id="PF01047">
    <property type="entry name" value="MarR"/>
    <property type="match status" value="1"/>
</dbReference>
<dbReference type="AlphaFoldDB" id="A0A6L9S2I3"/>
<protein>
    <submittedName>
        <fullName evidence="5">MarR family transcriptional regulator</fullName>
    </submittedName>
</protein>
<feature type="domain" description="HTH marR-type" evidence="4">
    <location>
        <begin position="1"/>
        <end position="129"/>
    </location>
</feature>
<reference evidence="5 6" key="1">
    <citation type="submission" date="2020-02" db="EMBL/GenBank/DDBJ databases">
        <authorList>
            <person name="Li X.-J."/>
            <person name="Han X.-M."/>
        </authorList>
    </citation>
    <scope>NUCLEOTIDE SEQUENCE [LARGE SCALE GENOMIC DNA]</scope>
    <source>
        <strain evidence="5 6">CCTCC AB 2017055</strain>
    </source>
</reference>
<dbReference type="PANTHER" id="PTHR33164:SF99">
    <property type="entry name" value="MARR FAMILY REGULATORY PROTEIN"/>
    <property type="match status" value="1"/>
</dbReference>
<evidence type="ECO:0000259" key="4">
    <source>
        <dbReference type="PROSITE" id="PS50995"/>
    </source>
</evidence>
<dbReference type="SUPFAM" id="SSF46785">
    <property type="entry name" value="Winged helix' DNA-binding domain"/>
    <property type="match status" value="1"/>
</dbReference>
<dbReference type="Proteomes" id="UP000475214">
    <property type="component" value="Unassembled WGS sequence"/>
</dbReference>
<dbReference type="InterPro" id="IPR039422">
    <property type="entry name" value="MarR/SlyA-like"/>
</dbReference>
<dbReference type="InterPro" id="IPR036388">
    <property type="entry name" value="WH-like_DNA-bd_sf"/>
</dbReference>
<keyword evidence="6" id="KW-1185">Reference proteome</keyword>
<keyword evidence="3" id="KW-0804">Transcription</keyword>
<dbReference type="GO" id="GO:0006950">
    <property type="term" value="P:response to stress"/>
    <property type="evidence" value="ECO:0007669"/>
    <property type="project" value="TreeGrafter"/>
</dbReference>
<dbReference type="InterPro" id="IPR036390">
    <property type="entry name" value="WH_DNA-bd_sf"/>
</dbReference>
<evidence type="ECO:0000256" key="1">
    <source>
        <dbReference type="ARBA" id="ARBA00023015"/>
    </source>
</evidence>
<dbReference type="EMBL" id="JAAGOA010000001">
    <property type="protein sequence ID" value="NED98637.1"/>
    <property type="molecule type" value="Genomic_DNA"/>
</dbReference>
<dbReference type="InterPro" id="IPR023187">
    <property type="entry name" value="Tscrpt_reg_MarR-type_CS"/>
</dbReference>
<evidence type="ECO:0000313" key="6">
    <source>
        <dbReference type="Proteomes" id="UP000475214"/>
    </source>
</evidence>
<dbReference type="Gene3D" id="1.10.10.10">
    <property type="entry name" value="Winged helix-like DNA-binding domain superfamily/Winged helix DNA-binding domain"/>
    <property type="match status" value="1"/>
</dbReference>
<comment type="caution">
    <text evidence="5">The sequence shown here is derived from an EMBL/GenBank/DDBJ whole genome shotgun (WGS) entry which is preliminary data.</text>
</comment>
<dbReference type="SMART" id="SM00347">
    <property type="entry name" value="HTH_MARR"/>
    <property type="match status" value="1"/>
</dbReference>
<dbReference type="PANTHER" id="PTHR33164">
    <property type="entry name" value="TRANSCRIPTIONAL REGULATOR, MARR FAMILY"/>
    <property type="match status" value="1"/>
</dbReference>
<dbReference type="GO" id="GO:0003677">
    <property type="term" value="F:DNA binding"/>
    <property type="evidence" value="ECO:0007669"/>
    <property type="project" value="UniProtKB-KW"/>
</dbReference>
<evidence type="ECO:0000256" key="2">
    <source>
        <dbReference type="ARBA" id="ARBA00023125"/>
    </source>
</evidence>
<keyword evidence="1" id="KW-0805">Transcription regulation</keyword>
<keyword evidence="2" id="KW-0238">DNA-binding</keyword>
<evidence type="ECO:0000256" key="3">
    <source>
        <dbReference type="ARBA" id="ARBA00023163"/>
    </source>
</evidence>
<proteinExistence type="predicted"/>
<dbReference type="PROSITE" id="PS50995">
    <property type="entry name" value="HTH_MARR_2"/>
    <property type="match status" value="1"/>
</dbReference>
<dbReference type="PRINTS" id="PR00598">
    <property type="entry name" value="HTHMARR"/>
</dbReference>
<organism evidence="5 6">
    <name type="scientific">Phytoactinopolyspora halotolerans</name>
    <dbReference type="NCBI Taxonomy" id="1981512"/>
    <lineage>
        <taxon>Bacteria</taxon>
        <taxon>Bacillati</taxon>
        <taxon>Actinomycetota</taxon>
        <taxon>Actinomycetes</taxon>
        <taxon>Jiangellales</taxon>
        <taxon>Jiangellaceae</taxon>
        <taxon>Phytoactinopolyspora</taxon>
    </lineage>
</organism>